<gene>
    <name evidence="2" type="ORF">AS202_12205</name>
</gene>
<evidence type="ECO:0000313" key="3">
    <source>
        <dbReference type="Proteomes" id="UP000069030"/>
    </source>
</evidence>
<evidence type="ECO:0000259" key="1">
    <source>
        <dbReference type="Pfam" id="PF00149"/>
    </source>
</evidence>
<reference evidence="2 3" key="1">
    <citation type="journal article" date="2016" name="J. Zhejiang Univ. Sci. B">
        <title>Antibiotic resistance mechanisms of Myroides sp.</title>
        <authorList>
            <person name="Hu S."/>
            <person name="Yuan S."/>
            <person name="Qu H."/>
            <person name="Jiang T."/>
            <person name="Zhou Y."/>
            <person name="Wang M."/>
            <person name="Ming D."/>
        </authorList>
    </citation>
    <scope>NUCLEOTIDE SEQUENCE [LARGE SCALE GENOMIC DNA]</scope>
    <source>
        <strain evidence="2 3">PR63039</strain>
    </source>
</reference>
<dbReference type="GO" id="GO:0110154">
    <property type="term" value="P:RNA decapping"/>
    <property type="evidence" value="ECO:0007669"/>
    <property type="project" value="TreeGrafter"/>
</dbReference>
<dbReference type="Pfam" id="PF00149">
    <property type="entry name" value="Metallophos"/>
    <property type="match status" value="1"/>
</dbReference>
<dbReference type="InterPro" id="IPR006186">
    <property type="entry name" value="Ser/Thr-sp_prot-phosphatase"/>
</dbReference>
<dbReference type="Gene3D" id="3.60.21.10">
    <property type="match status" value="1"/>
</dbReference>
<dbReference type="SUPFAM" id="SSF56300">
    <property type="entry name" value="Metallo-dependent phosphatases"/>
    <property type="match status" value="1"/>
</dbReference>
<sequence>MNYFIIGDIHGCYHTFCSLLEQWDSSNEHLILVGDLIDRGNYSWLVVEKCLALLSDTTLSVTVLRGNHEAELIQYIKDGRHEIWTSQCGLATLEDFQRHHVDLQNLLPHLEKLPLKFETSSFIVTHAGVCDTINPYDESNWDGVLWTRKPLVNLQKLQVHGHTPLKQNHPQYTLDSHSYNIDTGAYYGYGLTGIKLDQVANVIEFINIPTDRRDIASENNE</sequence>
<dbReference type="GO" id="GO:0016791">
    <property type="term" value="F:phosphatase activity"/>
    <property type="evidence" value="ECO:0007669"/>
    <property type="project" value="TreeGrafter"/>
</dbReference>
<dbReference type="InterPro" id="IPR050126">
    <property type="entry name" value="Ap4A_hydrolase"/>
</dbReference>
<dbReference type="EMBL" id="CP013690">
    <property type="protein sequence ID" value="ALU26863.1"/>
    <property type="molecule type" value="Genomic_DNA"/>
</dbReference>
<proteinExistence type="predicted"/>
<name>A0AAI8G5K8_9FLAO</name>
<dbReference type="KEGG" id="mod:AS202_12205"/>
<dbReference type="GO" id="GO:0008803">
    <property type="term" value="F:bis(5'-nucleosyl)-tetraphosphatase (symmetrical) activity"/>
    <property type="evidence" value="ECO:0007669"/>
    <property type="project" value="TreeGrafter"/>
</dbReference>
<dbReference type="RefSeq" id="WP_016649621.1">
    <property type="nucleotide sequence ID" value="NZ_CP013690.1"/>
</dbReference>
<protein>
    <submittedName>
        <fullName evidence="2">Metallophosphoesterase</fullName>
    </submittedName>
</protein>
<dbReference type="PRINTS" id="PR00114">
    <property type="entry name" value="STPHPHTASE"/>
</dbReference>
<accession>A0AAI8G5K8</accession>
<dbReference type="Proteomes" id="UP000069030">
    <property type="component" value="Chromosome"/>
</dbReference>
<dbReference type="InterPro" id="IPR029052">
    <property type="entry name" value="Metallo-depent_PP-like"/>
</dbReference>
<dbReference type="GO" id="GO:0005737">
    <property type="term" value="C:cytoplasm"/>
    <property type="evidence" value="ECO:0007669"/>
    <property type="project" value="TreeGrafter"/>
</dbReference>
<dbReference type="PANTHER" id="PTHR42850:SF4">
    <property type="entry name" value="ZINC-DEPENDENT ENDOPOLYPHOSPHATASE"/>
    <property type="match status" value="1"/>
</dbReference>
<dbReference type="CDD" id="cd00144">
    <property type="entry name" value="MPP_PPP_family"/>
    <property type="match status" value="1"/>
</dbReference>
<evidence type="ECO:0000313" key="2">
    <source>
        <dbReference type="EMBL" id="ALU26863.1"/>
    </source>
</evidence>
<dbReference type="PANTHER" id="PTHR42850">
    <property type="entry name" value="METALLOPHOSPHOESTERASE"/>
    <property type="match status" value="1"/>
</dbReference>
<organism evidence="2 3">
    <name type="scientific">Myroides odoratimimus</name>
    <dbReference type="NCBI Taxonomy" id="76832"/>
    <lineage>
        <taxon>Bacteria</taxon>
        <taxon>Pseudomonadati</taxon>
        <taxon>Bacteroidota</taxon>
        <taxon>Flavobacteriia</taxon>
        <taxon>Flavobacteriales</taxon>
        <taxon>Flavobacteriaceae</taxon>
        <taxon>Myroides</taxon>
    </lineage>
</organism>
<feature type="domain" description="Calcineurin-like phosphoesterase" evidence="1">
    <location>
        <begin position="2"/>
        <end position="169"/>
    </location>
</feature>
<dbReference type="AlphaFoldDB" id="A0AAI8G5K8"/>
<dbReference type="InterPro" id="IPR004843">
    <property type="entry name" value="Calcineurin-like_PHP"/>
</dbReference>